<evidence type="ECO:0000313" key="7">
    <source>
        <dbReference type="Proteomes" id="UP000606463"/>
    </source>
</evidence>
<dbReference type="EMBL" id="DQVE01000056">
    <property type="protein sequence ID" value="HIP98853.1"/>
    <property type="molecule type" value="Genomic_DNA"/>
</dbReference>
<dbReference type="Proteomes" id="UP000606463">
    <property type="component" value="Unassembled WGS sequence"/>
</dbReference>
<evidence type="ECO:0000256" key="1">
    <source>
        <dbReference type="ARBA" id="ARBA00004167"/>
    </source>
</evidence>
<keyword evidence="3" id="KW-1133">Transmembrane helix</keyword>
<evidence type="ECO:0000313" key="6">
    <source>
        <dbReference type="EMBL" id="HIP98853.1"/>
    </source>
</evidence>
<accession>A0A9D0YQ20</accession>
<keyword evidence="2" id="KW-0812">Transmembrane</keyword>
<feature type="domain" description="TonB C-terminal" evidence="5">
    <location>
        <begin position="135"/>
        <end position="191"/>
    </location>
</feature>
<evidence type="ECO:0000256" key="4">
    <source>
        <dbReference type="ARBA" id="ARBA00023136"/>
    </source>
</evidence>
<dbReference type="InterPro" id="IPR006260">
    <property type="entry name" value="TonB/TolA_C"/>
</dbReference>
<dbReference type="GO" id="GO:0016020">
    <property type="term" value="C:membrane"/>
    <property type="evidence" value="ECO:0007669"/>
    <property type="project" value="UniProtKB-SubCell"/>
</dbReference>
<dbReference type="AlphaFoldDB" id="A0A9D0YQ20"/>
<evidence type="ECO:0000259" key="5">
    <source>
        <dbReference type="Pfam" id="PF03544"/>
    </source>
</evidence>
<dbReference type="InterPro" id="IPR037682">
    <property type="entry name" value="TonB_C"/>
</dbReference>
<proteinExistence type="predicted"/>
<reference evidence="6" key="1">
    <citation type="journal article" date="2020" name="ISME J.">
        <title>Gammaproteobacteria mediating utilization of methyl-, sulfur- and petroleum organic compounds in deep ocean hydrothermal plumes.</title>
        <authorList>
            <person name="Zhou Z."/>
            <person name="Liu Y."/>
            <person name="Pan J."/>
            <person name="Cron B.R."/>
            <person name="Toner B.M."/>
            <person name="Anantharaman K."/>
            <person name="Breier J.A."/>
            <person name="Dick G.J."/>
            <person name="Li M."/>
        </authorList>
    </citation>
    <scope>NUCLEOTIDE SEQUENCE</scope>
    <source>
        <strain evidence="6">SZUA-1501</strain>
    </source>
</reference>
<keyword evidence="4" id="KW-0472">Membrane</keyword>
<comment type="subcellular location">
    <subcellularLocation>
        <location evidence="1">Membrane</location>
        <topology evidence="1">Single-pass membrane protein</topology>
    </subcellularLocation>
</comment>
<dbReference type="GO" id="GO:0055085">
    <property type="term" value="P:transmembrane transport"/>
    <property type="evidence" value="ECO:0007669"/>
    <property type="project" value="InterPro"/>
</dbReference>
<evidence type="ECO:0000256" key="2">
    <source>
        <dbReference type="ARBA" id="ARBA00022692"/>
    </source>
</evidence>
<sequence length="192" mass="22054">MVKYLTVSLVINLFLFSLYSYWVGSALRNAFSDVEKFLPPLKVTVKVIKIREERNRKENPTKVSSRTPTPPKPSLLEDLLPMLEREYQTLFRKIVTKAKASMTKGGKVKLSLNRAVVYTPPLKPLKVNYPPSPLEVKVTVLPDGRVINAVLLKRSGNPKVDRAVLNFVRNLKFEPINEPIIQEIYILFRFKF</sequence>
<evidence type="ECO:0000256" key="3">
    <source>
        <dbReference type="ARBA" id="ARBA00022989"/>
    </source>
</evidence>
<protein>
    <submittedName>
        <fullName evidence="6">Energy transducer TonB</fullName>
    </submittedName>
</protein>
<dbReference type="SUPFAM" id="SSF74653">
    <property type="entry name" value="TolA/TonB C-terminal domain"/>
    <property type="match status" value="1"/>
</dbReference>
<dbReference type="Pfam" id="PF03544">
    <property type="entry name" value="TonB_C"/>
    <property type="match status" value="1"/>
</dbReference>
<dbReference type="NCBIfam" id="TIGR01352">
    <property type="entry name" value="tonB_Cterm"/>
    <property type="match status" value="1"/>
</dbReference>
<organism evidence="6 7">
    <name type="scientific">Aquifex aeolicus</name>
    <dbReference type="NCBI Taxonomy" id="63363"/>
    <lineage>
        <taxon>Bacteria</taxon>
        <taxon>Pseudomonadati</taxon>
        <taxon>Aquificota</taxon>
        <taxon>Aquificia</taxon>
        <taxon>Aquificales</taxon>
        <taxon>Aquificaceae</taxon>
        <taxon>Aquifex</taxon>
    </lineage>
</organism>
<comment type="caution">
    <text evidence="6">The sequence shown here is derived from an EMBL/GenBank/DDBJ whole genome shotgun (WGS) entry which is preliminary data.</text>
</comment>
<name>A0A9D0YQ20_AQUAO</name>
<gene>
    <name evidence="6" type="ORF">EYH37_05805</name>
</gene>
<dbReference type="Gene3D" id="3.30.1150.10">
    <property type="match status" value="1"/>
</dbReference>